<name>A0A0R4J6H0_BARHE</name>
<proteinExistence type="evidence at protein level"/>
<evidence type="ECO:0007829" key="4">
    <source>
        <dbReference type="PDB" id="4YK3"/>
    </source>
</evidence>
<gene>
    <name evidence="2" type="ordered locus">BH13420</name>
</gene>
<dbReference type="SMR" id="A0A0R4J6H0"/>
<evidence type="ECO:0000256" key="1">
    <source>
        <dbReference type="SAM" id="MobiDB-lite"/>
    </source>
</evidence>
<evidence type="ECO:0000313" key="3">
    <source>
        <dbReference type="Proteomes" id="UP000000421"/>
    </source>
</evidence>
<dbReference type="EMBL" id="BX897699">
    <property type="protein sequence ID" value="CAF28115.1"/>
    <property type="molecule type" value="Genomic_DNA"/>
</dbReference>
<accession>A0A0R4J6H0</accession>
<dbReference type="OrthoDB" id="7926553at2"/>
<protein>
    <recommendedName>
        <fullName evidence="5">BepE protein</fullName>
    </recommendedName>
</protein>
<feature type="region of interest" description="Disordered" evidence="1">
    <location>
        <begin position="1"/>
        <end position="59"/>
    </location>
</feature>
<dbReference type="PDB" id="4YK3">
    <property type="method" value="X-ray"/>
    <property type="resolution" value="2.20 A"/>
    <property type="chains" value="A/B/C/D=132-268"/>
</dbReference>
<dbReference type="Proteomes" id="UP000000421">
    <property type="component" value="Chromosome"/>
</dbReference>
<dbReference type="GeneID" id="92985954"/>
<dbReference type="EnsemblBacteria" id="CAF28115">
    <property type="protein sequence ID" value="CAF28115"/>
    <property type="gene ID" value="BH13420"/>
</dbReference>
<organism evidence="2 3">
    <name type="scientific">Bartonella henselae (strain ATCC 49882 / DSM 28221 / CCUG 30454 / Houston 1)</name>
    <name type="common">Rochalimaea henselae</name>
    <dbReference type="NCBI Taxonomy" id="283166"/>
    <lineage>
        <taxon>Bacteria</taxon>
        <taxon>Pseudomonadati</taxon>
        <taxon>Pseudomonadota</taxon>
        <taxon>Alphaproteobacteria</taxon>
        <taxon>Hyphomicrobiales</taxon>
        <taxon>Bartonellaceae</taxon>
        <taxon>Bartonella</taxon>
    </lineage>
</organism>
<sequence>MKRNQPPPPTTHSTEKQREPYGQSAIRAPSPQPEPLYATVNKRPPRAKDRELNKPLSQQEEVVYAALDFENRSHHPRERYPERNLESETIYTTVSSQSTTQAEILYADVTHTPLHSKHTRRDPASETLYAEVAMQSTIPSLTREEIADRMQHNPLVQAYQQEVMHWCKIVYGNSDVLKEKMQEVLQKPSEGEDLSRQVAENPTSVHKLAGRNLCGLKTNARRQAEEGFMHLCQALDGYTSAVTQAQENIKHVPQAEARRYGQESEQRAERLQQSRHPERERQSLSNQELLGMVQENASIQRYQAQVEHWCKIVYGNSSVLKEKMEGILQDLSEGEELSWQVAAYPQSVHKLAGHNVCGLKTSARRHAESGLSHLCDAIDNYTDAVRQIKESITRGHQAQTRQNRQEQSVGVKQGLHKEKALSSPKQHGHQTHHQGAEASKRTHQQSPEVPPRKVGGAKAIAFAI</sequence>
<dbReference type="eggNOG" id="COG2184">
    <property type="taxonomic scope" value="Bacteria"/>
</dbReference>
<feature type="compositionally biased region" description="Pro residues" evidence="1">
    <location>
        <begin position="1"/>
        <end position="10"/>
    </location>
</feature>
<reference evidence="4" key="2">
    <citation type="journal article" date="2017" name="Structure">
        <title>The BID Domain of Type IV Secretion Substrates Forms a Conserved Four-Helix Bundle Topped with a Hook.</title>
        <authorList>
            <person name="Stanger F.V."/>
            <person name="de Beer T.A.P."/>
            <person name="Dranow D.M."/>
            <person name="Schirmer T."/>
            <person name="Phan I."/>
            <person name="Dehio C."/>
        </authorList>
    </citation>
    <scope>X-RAY CRYSTALLOGRAPHY (2.20 ANGSTROMS) OF 132-268</scope>
</reference>
<feature type="region of interest" description="Disordered" evidence="1">
    <location>
        <begin position="257"/>
        <end position="284"/>
    </location>
</feature>
<reference evidence="2 3" key="1">
    <citation type="journal article" date="2004" name="Proc. Natl. Acad. Sci. U.S.A.">
        <title>The louse-borne human pathogen Bartonella quintana is a genomic derivative of the zoonotic agent Bartonella henselae.</title>
        <authorList>
            <person name="Alsmark U.C.M."/>
            <person name="Frank A.C."/>
            <person name="Karlberg E.O."/>
            <person name="Legault B.-A."/>
            <person name="Ardell D.H."/>
            <person name="Canbaeck B."/>
            <person name="Eriksson A.-S."/>
            <person name="Naeslund A.K."/>
            <person name="Handley S.A."/>
            <person name="Huvet M."/>
            <person name="La Scola B."/>
            <person name="Holmberg M."/>
            <person name="Andersson S.G.E."/>
        </authorList>
    </citation>
    <scope>NUCLEOTIDE SEQUENCE [LARGE SCALE GENOMIC DNA]</scope>
    <source>
        <strain evidence="3">ATCC 49882 / DSM 28221 / CCUG 30454 / Houston 1</strain>
    </source>
</reference>
<dbReference type="KEGG" id="bhe:BH13420"/>
<evidence type="ECO:0008006" key="5">
    <source>
        <dbReference type="Google" id="ProtNLM"/>
    </source>
</evidence>
<keyword evidence="4" id="KW-0002">3D-structure</keyword>
<dbReference type="PDBsum" id="4YK3"/>
<dbReference type="NCBIfam" id="NF033856">
    <property type="entry name" value="T4SS_effec_BID"/>
    <property type="match status" value="2"/>
</dbReference>
<evidence type="ECO:0000313" key="2">
    <source>
        <dbReference type="EMBL" id="CAF28115.1"/>
    </source>
</evidence>
<feature type="region of interest" description="Disordered" evidence="1">
    <location>
        <begin position="393"/>
        <end position="458"/>
    </location>
</feature>
<feature type="compositionally biased region" description="Polar residues" evidence="1">
    <location>
        <begin position="394"/>
        <end position="410"/>
    </location>
</feature>
<dbReference type="PaxDb" id="283166-BH13420"/>
<feature type="compositionally biased region" description="Basic and acidic residues" evidence="1">
    <location>
        <begin position="257"/>
        <end position="282"/>
    </location>
</feature>
<dbReference type="RefSeq" id="WP_011181143.1">
    <property type="nucleotide sequence ID" value="NC_005956.1"/>
</dbReference>
<keyword evidence="3" id="KW-1185">Reference proteome</keyword>
<dbReference type="AlphaFoldDB" id="A0A0R4J6H0"/>